<dbReference type="InterPro" id="IPR013099">
    <property type="entry name" value="K_chnl_dom"/>
</dbReference>
<organism evidence="3 4">
    <name type="scientific">Domibacillus iocasae</name>
    <dbReference type="NCBI Taxonomy" id="1714016"/>
    <lineage>
        <taxon>Bacteria</taxon>
        <taxon>Bacillati</taxon>
        <taxon>Bacillota</taxon>
        <taxon>Bacilli</taxon>
        <taxon>Bacillales</taxon>
        <taxon>Bacillaceae</taxon>
        <taxon>Domibacillus</taxon>
    </lineage>
</organism>
<dbReference type="GO" id="GO:0034220">
    <property type="term" value="P:monoatomic ion transmembrane transport"/>
    <property type="evidence" value="ECO:0007669"/>
    <property type="project" value="UniProtKB-KW"/>
</dbReference>
<dbReference type="Gene3D" id="3.40.50.720">
    <property type="entry name" value="NAD(P)-binding Rossmann-like Domain"/>
    <property type="match status" value="1"/>
</dbReference>
<evidence type="ECO:0000256" key="1">
    <source>
        <dbReference type="SAM" id="Phobius"/>
    </source>
</evidence>
<sequence>MIFFRRLFFKAIHMSNWTFFFATFSLILFSSFFMYYVEPETFVSPFEGLWWTMTTVVTVGYGDVSPTTVLGKLFAMLLYIFGIGLMTVLIGKIIDTLSIRKRMKEEGRLTITHDQHIILINWTSRARIALTELLETFPDVHAVIIDETVEKIPFLHERVDFVKGAPASELTLTQANFLKAKSIMIFSPDHALTPSTADGLTLLIASGIEAAAQKYGRNVYTICEVADSTHLNAFSYANVEEFITPNDTAAHLAARSIFFNGSSEIIRQLTCHDGYDLYHIENNSGWQTYRDAKRVLDEKGILLVANHHDFSIMKKLDDPIPKNARLFIVCDEEAYSKL</sequence>
<dbReference type="SUPFAM" id="SSF81324">
    <property type="entry name" value="Voltage-gated potassium channels"/>
    <property type="match status" value="1"/>
</dbReference>
<dbReference type="Gene3D" id="1.10.287.70">
    <property type="match status" value="1"/>
</dbReference>
<dbReference type="PANTHER" id="PTHR43833">
    <property type="entry name" value="POTASSIUM CHANNEL PROTEIN 2-RELATED-RELATED"/>
    <property type="match status" value="1"/>
</dbReference>
<dbReference type="Pfam" id="PF07885">
    <property type="entry name" value="Ion_trans_2"/>
    <property type="match status" value="1"/>
</dbReference>
<proteinExistence type="predicted"/>
<keyword evidence="1" id="KW-1133">Transmembrane helix</keyword>
<dbReference type="PANTHER" id="PTHR43833:SF9">
    <property type="entry name" value="POTASSIUM CHANNEL PROTEIN YUGO-RELATED"/>
    <property type="match status" value="1"/>
</dbReference>
<dbReference type="STRING" id="1714016.BA724_15545"/>
<dbReference type="Proteomes" id="UP000095658">
    <property type="component" value="Unassembled WGS sequence"/>
</dbReference>
<reference evidence="3 4" key="1">
    <citation type="submission" date="2016-06" db="EMBL/GenBank/DDBJ databases">
        <title>Domibacillus iocasae genome sequencing.</title>
        <authorList>
            <person name="Verma A."/>
            <person name="Pal Y."/>
            <person name="Ojha A.K."/>
            <person name="Krishnamurthi S."/>
        </authorList>
    </citation>
    <scope>NUCLEOTIDE SEQUENCE [LARGE SCALE GENOMIC DNA]</scope>
    <source>
        <strain evidence="3 4">DSM 29979</strain>
    </source>
</reference>
<dbReference type="InterPro" id="IPR036291">
    <property type="entry name" value="NAD(P)-bd_dom_sf"/>
</dbReference>
<evidence type="ECO:0000313" key="4">
    <source>
        <dbReference type="Proteomes" id="UP000095658"/>
    </source>
</evidence>
<keyword evidence="3" id="KW-0406">Ion transport</keyword>
<feature type="transmembrane region" description="Helical" evidence="1">
    <location>
        <begin position="12"/>
        <end position="37"/>
    </location>
</feature>
<name>A0A1E7DTA6_9BACI</name>
<evidence type="ECO:0000259" key="2">
    <source>
        <dbReference type="Pfam" id="PF07885"/>
    </source>
</evidence>
<protein>
    <submittedName>
        <fullName evidence="3">Potassium channel protein</fullName>
    </submittedName>
</protein>
<accession>A0A1E7DTA6</accession>
<dbReference type="SUPFAM" id="SSF51735">
    <property type="entry name" value="NAD(P)-binding Rossmann-fold domains"/>
    <property type="match status" value="1"/>
</dbReference>
<dbReference type="PRINTS" id="PR00169">
    <property type="entry name" value="KCHANNEL"/>
</dbReference>
<dbReference type="EMBL" id="MAMP01000004">
    <property type="protein sequence ID" value="OES46259.1"/>
    <property type="molecule type" value="Genomic_DNA"/>
</dbReference>
<dbReference type="RefSeq" id="WP_069937159.1">
    <property type="nucleotide sequence ID" value="NZ_MAMP01000004.1"/>
</dbReference>
<dbReference type="AlphaFoldDB" id="A0A1E7DTA6"/>
<keyword evidence="1" id="KW-0472">Membrane</keyword>
<gene>
    <name evidence="3" type="ORF">BA724_15545</name>
</gene>
<comment type="caution">
    <text evidence="3">The sequence shown here is derived from an EMBL/GenBank/DDBJ whole genome shotgun (WGS) entry which is preliminary data.</text>
</comment>
<keyword evidence="1" id="KW-0812">Transmembrane</keyword>
<keyword evidence="3" id="KW-0407">Ion channel</keyword>
<evidence type="ECO:0000313" key="3">
    <source>
        <dbReference type="EMBL" id="OES46259.1"/>
    </source>
</evidence>
<feature type="domain" description="Potassium channel" evidence="2">
    <location>
        <begin position="24"/>
        <end position="97"/>
    </location>
</feature>
<keyword evidence="3" id="KW-0813">Transport</keyword>
<feature type="transmembrane region" description="Helical" evidence="1">
    <location>
        <begin position="73"/>
        <end position="94"/>
    </location>
</feature>
<dbReference type="InterPro" id="IPR050721">
    <property type="entry name" value="Trk_Ktr_HKT_K-transport"/>
</dbReference>
<dbReference type="OrthoDB" id="9785285at2"/>
<keyword evidence="4" id="KW-1185">Reference proteome</keyword>